<protein>
    <recommendedName>
        <fullName evidence="12">Polyhydroxybutyrate depolymerase</fullName>
    </recommendedName>
</protein>
<keyword evidence="6" id="KW-0119">Carbohydrate metabolism</keyword>
<gene>
    <name evidence="10" type="ORF">AE0388_2946</name>
</gene>
<evidence type="ECO:0000256" key="9">
    <source>
        <dbReference type="SAM" id="SignalP"/>
    </source>
</evidence>
<feature type="region of interest" description="Disordered" evidence="8">
    <location>
        <begin position="291"/>
        <end position="310"/>
    </location>
</feature>
<dbReference type="Proteomes" id="UP000031488">
    <property type="component" value="Unassembled WGS sequence"/>
</dbReference>
<dbReference type="GO" id="GO:0005576">
    <property type="term" value="C:extracellular region"/>
    <property type="evidence" value="ECO:0007669"/>
    <property type="project" value="UniProtKB-SubCell"/>
</dbReference>
<reference evidence="10 11" key="1">
    <citation type="submission" date="2014-11" db="EMBL/GenBank/DDBJ databases">
        <title>Draft Genome Sequence of Brevibacterium linens AE038-8.</title>
        <authorList>
            <person name="Maizel D."/>
            <person name="Utturkar S.M."/>
            <person name="Brown S.D."/>
            <person name="Ferrero M."/>
            <person name="Rosen B.P."/>
        </authorList>
    </citation>
    <scope>NUCLEOTIDE SEQUENCE [LARGE SCALE GENOMIC DNA]</scope>
    <source>
        <strain evidence="10 11">AE038-8</strain>
    </source>
</reference>
<evidence type="ECO:0000313" key="10">
    <source>
        <dbReference type="EMBL" id="KHS50874.1"/>
    </source>
</evidence>
<comment type="caution">
    <text evidence="10">The sequence shown here is derived from an EMBL/GenBank/DDBJ whole genome shotgun (WGS) entry which is preliminary data.</text>
</comment>
<dbReference type="Gene3D" id="3.40.50.1820">
    <property type="entry name" value="alpha/beta hydrolase"/>
    <property type="match status" value="1"/>
</dbReference>
<keyword evidence="3" id="KW-0858">Xylan degradation</keyword>
<evidence type="ECO:0000256" key="5">
    <source>
        <dbReference type="ARBA" id="ARBA00022801"/>
    </source>
</evidence>
<dbReference type="InterPro" id="IPR029058">
    <property type="entry name" value="AB_hydrolase_fold"/>
</dbReference>
<organism evidence="10 11">
    <name type="scientific">Brevibacterium linens</name>
    <dbReference type="NCBI Taxonomy" id="1703"/>
    <lineage>
        <taxon>Bacteria</taxon>
        <taxon>Bacillati</taxon>
        <taxon>Actinomycetota</taxon>
        <taxon>Actinomycetes</taxon>
        <taxon>Micrococcales</taxon>
        <taxon>Brevibacteriaceae</taxon>
        <taxon>Brevibacterium</taxon>
    </lineage>
</organism>
<evidence type="ECO:0000256" key="1">
    <source>
        <dbReference type="ARBA" id="ARBA00004613"/>
    </source>
</evidence>
<keyword evidence="5" id="KW-0378">Hydrolase</keyword>
<keyword evidence="2" id="KW-0964">Secreted</keyword>
<dbReference type="EMBL" id="JTJZ01000022">
    <property type="protein sequence ID" value="KHS50874.1"/>
    <property type="molecule type" value="Genomic_DNA"/>
</dbReference>
<keyword evidence="7" id="KW-0624">Polysaccharide degradation</keyword>
<accession>A0A0B9AJG0</accession>
<keyword evidence="4 9" id="KW-0732">Signal</keyword>
<keyword evidence="11" id="KW-1185">Reference proteome</keyword>
<evidence type="ECO:0008006" key="12">
    <source>
        <dbReference type="Google" id="ProtNLM"/>
    </source>
</evidence>
<evidence type="ECO:0000256" key="2">
    <source>
        <dbReference type="ARBA" id="ARBA00022525"/>
    </source>
</evidence>
<dbReference type="RefSeq" id="WP_052240137.1">
    <property type="nucleotide sequence ID" value="NZ_JTJZ01000022.1"/>
</dbReference>
<evidence type="ECO:0000313" key="11">
    <source>
        <dbReference type="Proteomes" id="UP000031488"/>
    </source>
</evidence>
<evidence type="ECO:0000256" key="4">
    <source>
        <dbReference type="ARBA" id="ARBA00022729"/>
    </source>
</evidence>
<proteinExistence type="predicted"/>
<name>A0A0B9AJG0_BRELN</name>
<evidence type="ECO:0000256" key="7">
    <source>
        <dbReference type="ARBA" id="ARBA00023326"/>
    </source>
</evidence>
<feature type="region of interest" description="Disordered" evidence="8">
    <location>
        <begin position="46"/>
        <end position="88"/>
    </location>
</feature>
<dbReference type="PANTHER" id="PTHR38050">
    <property type="match status" value="1"/>
</dbReference>
<dbReference type="GO" id="GO:0045493">
    <property type="term" value="P:xylan catabolic process"/>
    <property type="evidence" value="ECO:0007669"/>
    <property type="project" value="UniProtKB-KW"/>
</dbReference>
<dbReference type="AlphaFoldDB" id="A0A0B9AJG0"/>
<dbReference type="InterPro" id="IPR043595">
    <property type="entry name" value="FaeB/C/D"/>
</dbReference>
<evidence type="ECO:0000256" key="8">
    <source>
        <dbReference type="SAM" id="MobiDB-lite"/>
    </source>
</evidence>
<dbReference type="PATRIC" id="fig|1703.6.peg.2893"/>
<dbReference type="OrthoDB" id="9767239at2"/>
<dbReference type="SUPFAM" id="SSF53474">
    <property type="entry name" value="alpha/beta-Hydrolases"/>
    <property type="match status" value="2"/>
</dbReference>
<feature type="compositionally biased region" description="Basic and acidic residues" evidence="8">
    <location>
        <begin position="74"/>
        <end position="88"/>
    </location>
</feature>
<dbReference type="PANTHER" id="PTHR38050:SF2">
    <property type="entry name" value="FERULOYL ESTERASE C-RELATED"/>
    <property type="match status" value="1"/>
</dbReference>
<feature type="compositionally biased region" description="Low complexity" evidence="8">
    <location>
        <begin position="46"/>
        <end position="67"/>
    </location>
</feature>
<dbReference type="GO" id="GO:0030600">
    <property type="term" value="F:feruloyl esterase activity"/>
    <property type="evidence" value="ECO:0007669"/>
    <property type="project" value="InterPro"/>
</dbReference>
<comment type="subcellular location">
    <subcellularLocation>
        <location evidence="1">Secreted</location>
    </subcellularLocation>
</comment>
<feature type="signal peptide" evidence="9">
    <location>
        <begin position="1"/>
        <end position="36"/>
    </location>
</feature>
<feature type="chain" id="PRO_5002127844" description="Polyhydroxybutyrate depolymerase" evidence="9">
    <location>
        <begin position="37"/>
        <end position="368"/>
    </location>
</feature>
<evidence type="ECO:0000256" key="3">
    <source>
        <dbReference type="ARBA" id="ARBA00022651"/>
    </source>
</evidence>
<sequence>MSSTTKRITTTLLATAASLALLTGATGTAMTSPAAAQSSAAQSPAGAEASAGAQSSAGAVPAAPSAGCGTEQKPSNDEKTLTTADGERSYRINIPRDYEISTPLPLVIGFHGNGSDGAEFQNYTGLPTLPAITVFPDGDLNDGKRSWQGAPYASGADDVAFVADLLDSIESEHCIDLNRVYATGKSNGGGMVSVLACNLRDRFSAFAPVAGAYYPQSTEGCDYSTPTPMLAIHGTGDATMHYEGGHRQGEDYPGVREWIQPWAEASGCEKTKERQVGRKGEDVVRTQWTQCSAGKEGDTQSHSPGKSGGSAEVELYSVADGGHVWPGEVVYSGGGYATKGFSATDTIWDFFTRHPGTTDGPTQTSTQK</sequence>
<evidence type="ECO:0000256" key="6">
    <source>
        <dbReference type="ARBA" id="ARBA00023277"/>
    </source>
</evidence>